<feature type="transmembrane region" description="Helical" evidence="6">
    <location>
        <begin position="103"/>
        <end position="120"/>
    </location>
</feature>
<dbReference type="PANTHER" id="PTHR23511:SF35">
    <property type="entry name" value="MAJOR FACILITATOR SUPERFAMILY (MFS) PROFILE DOMAIN-CONTAINING PROTEIN"/>
    <property type="match status" value="1"/>
</dbReference>
<evidence type="ECO:0000256" key="1">
    <source>
        <dbReference type="ARBA" id="ARBA00004141"/>
    </source>
</evidence>
<evidence type="ECO:0000313" key="8">
    <source>
        <dbReference type="EMBL" id="CAB3236609.1"/>
    </source>
</evidence>
<dbReference type="Gene3D" id="1.20.1250.20">
    <property type="entry name" value="MFS general substrate transporter like domains"/>
    <property type="match status" value="1"/>
</dbReference>
<evidence type="ECO:0000256" key="5">
    <source>
        <dbReference type="ARBA" id="ARBA00023136"/>
    </source>
</evidence>
<keyword evidence="3 6" id="KW-0812">Transmembrane</keyword>
<evidence type="ECO:0000259" key="7">
    <source>
        <dbReference type="PROSITE" id="PS50850"/>
    </source>
</evidence>
<protein>
    <recommendedName>
        <fullName evidence="7">Major facilitator superfamily (MFS) profile domain-containing protein</fullName>
    </recommendedName>
</protein>
<comment type="subcellular location">
    <subcellularLocation>
        <location evidence="1">Membrane</location>
        <topology evidence="1">Multi-pass membrane protein</topology>
    </subcellularLocation>
</comment>
<feature type="transmembrane region" description="Helical" evidence="6">
    <location>
        <begin position="160"/>
        <end position="183"/>
    </location>
</feature>
<dbReference type="OrthoDB" id="433512at2759"/>
<feature type="transmembrane region" description="Helical" evidence="6">
    <location>
        <begin position="203"/>
        <end position="222"/>
    </location>
</feature>
<feature type="transmembrane region" description="Helical" evidence="6">
    <location>
        <begin position="444"/>
        <end position="468"/>
    </location>
</feature>
<keyword evidence="2" id="KW-0813">Transport</keyword>
<feature type="transmembrane region" description="Helical" evidence="6">
    <location>
        <begin position="388"/>
        <end position="405"/>
    </location>
</feature>
<gene>
    <name evidence="8" type="ORF">APLA_LOCUS6602</name>
</gene>
<feature type="domain" description="Major facilitator superfamily (MFS) profile" evidence="7">
    <location>
        <begin position="35"/>
        <end position="498"/>
    </location>
</feature>
<keyword evidence="9" id="KW-1185">Reference proteome</keyword>
<feature type="transmembrane region" description="Helical" evidence="6">
    <location>
        <begin position="75"/>
        <end position="94"/>
    </location>
</feature>
<feature type="transmembrane region" description="Helical" evidence="6">
    <location>
        <begin position="294"/>
        <end position="315"/>
    </location>
</feature>
<keyword evidence="4 6" id="KW-1133">Transmembrane helix</keyword>
<reference evidence="8 9" key="1">
    <citation type="submission" date="2020-04" db="EMBL/GenBank/DDBJ databases">
        <authorList>
            <person name="Wallbank WR R."/>
            <person name="Pardo Diaz C."/>
            <person name="Kozak K."/>
            <person name="Martin S."/>
            <person name="Jiggins C."/>
            <person name="Moest M."/>
            <person name="Warren A I."/>
            <person name="Byers J.R.P. K."/>
            <person name="Montejo-Kovacevich G."/>
            <person name="Yen C E."/>
        </authorList>
    </citation>
    <scope>NUCLEOTIDE SEQUENCE [LARGE SCALE GENOMIC DNA]</scope>
</reference>
<dbReference type="InterPro" id="IPR036259">
    <property type="entry name" value="MFS_trans_sf"/>
</dbReference>
<feature type="transmembrane region" description="Helical" evidence="6">
    <location>
        <begin position="39"/>
        <end position="63"/>
    </location>
</feature>
<dbReference type="GO" id="GO:0022857">
    <property type="term" value="F:transmembrane transporter activity"/>
    <property type="evidence" value="ECO:0007669"/>
    <property type="project" value="InterPro"/>
</dbReference>
<evidence type="ECO:0000256" key="2">
    <source>
        <dbReference type="ARBA" id="ARBA00022448"/>
    </source>
</evidence>
<evidence type="ECO:0000256" key="6">
    <source>
        <dbReference type="SAM" id="Phobius"/>
    </source>
</evidence>
<feature type="transmembrane region" description="Helical" evidence="6">
    <location>
        <begin position="126"/>
        <end position="148"/>
    </location>
</feature>
<sequence length="511" mass="56381">MVSKETNTENEEKKEQYVADLDEALEVAGIGIYNLKYSLVLALLLIASIVELIGYSLVLPAAICDLDMSDSQRGLVASIPYAGILITSYPWGYLVDTRGRRRMIIYSSLVAGIFNVLSGFMPNLISFALCKFFSSLCLACVSAAPYTFIGEILPSKHRDIILTIVNSAEIIGAACVPLLAWAIIPTDFRLVIGASYVFRPWRLLPIIYATFFIVPGLLLIFAPESPKYLVSVNKCDEALKVLQDMYAGNKGKKPEEYPITKLISQPIKRDKTGFLDSIAVQSVPLLKWTYLRWLLLNGFLLFGVFSVLNGLYIWVPDVINRVITSGGGGRTACEVIFDRFNQTVVEDAECDDTIEEMTFIINSISQLSCAVIAIVVSSTVKFFGKKKLMIGCFYLMGVFAILINFTTNDMIFAFLLSPIPIMALAIGPVNAYTVELFPTHLRGMAVSLSMMLGRVGSIFGSNVAGLMINNYCEIMFYSFGGLLLFCGTLAFILPNSRKSRTDQQDKIEAAT</sequence>
<organism evidence="8 9">
    <name type="scientific">Arctia plantaginis</name>
    <name type="common">Wood tiger moth</name>
    <name type="synonym">Phalaena plantaginis</name>
    <dbReference type="NCBI Taxonomy" id="874455"/>
    <lineage>
        <taxon>Eukaryota</taxon>
        <taxon>Metazoa</taxon>
        <taxon>Ecdysozoa</taxon>
        <taxon>Arthropoda</taxon>
        <taxon>Hexapoda</taxon>
        <taxon>Insecta</taxon>
        <taxon>Pterygota</taxon>
        <taxon>Neoptera</taxon>
        <taxon>Endopterygota</taxon>
        <taxon>Lepidoptera</taxon>
        <taxon>Glossata</taxon>
        <taxon>Ditrysia</taxon>
        <taxon>Noctuoidea</taxon>
        <taxon>Erebidae</taxon>
        <taxon>Arctiinae</taxon>
        <taxon>Arctia</taxon>
    </lineage>
</organism>
<name>A0A8S0ZSA4_ARCPL</name>
<dbReference type="InterPro" id="IPR011701">
    <property type="entry name" value="MFS"/>
</dbReference>
<evidence type="ECO:0000313" key="9">
    <source>
        <dbReference type="Proteomes" id="UP000494106"/>
    </source>
</evidence>
<keyword evidence="5 6" id="KW-0472">Membrane</keyword>
<dbReference type="PROSITE" id="PS50850">
    <property type="entry name" value="MFS"/>
    <property type="match status" value="1"/>
</dbReference>
<feature type="transmembrane region" description="Helical" evidence="6">
    <location>
        <begin position="357"/>
        <end position="376"/>
    </location>
</feature>
<feature type="transmembrane region" description="Helical" evidence="6">
    <location>
        <begin position="411"/>
        <end position="432"/>
    </location>
</feature>
<comment type="caution">
    <text evidence="8">The sequence shown here is derived from an EMBL/GenBank/DDBJ whole genome shotgun (WGS) entry which is preliminary data.</text>
</comment>
<dbReference type="GO" id="GO:0016020">
    <property type="term" value="C:membrane"/>
    <property type="evidence" value="ECO:0007669"/>
    <property type="project" value="UniProtKB-SubCell"/>
</dbReference>
<dbReference type="AlphaFoldDB" id="A0A8S0ZSA4"/>
<feature type="transmembrane region" description="Helical" evidence="6">
    <location>
        <begin position="474"/>
        <end position="493"/>
    </location>
</feature>
<dbReference type="Proteomes" id="UP000494106">
    <property type="component" value="Unassembled WGS sequence"/>
</dbReference>
<dbReference type="Pfam" id="PF07690">
    <property type="entry name" value="MFS_1"/>
    <property type="match status" value="2"/>
</dbReference>
<dbReference type="PANTHER" id="PTHR23511">
    <property type="entry name" value="SYNAPTIC VESICLE GLYCOPROTEIN 2"/>
    <property type="match status" value="1"/>
</dbReference>
<dbReference type="InterPro" id="IPR020846">
    <property type="entry name" value="MFS_dom"/>
</dbReference>
<dbReference type="SUPFAM" id="SSF103473">
    <property type="entry name" value="MFS general substrate transporter"/>
    <property type="match status" value="1"/>
</dbReference>
<evidence type="ECO:0000256" key="4">
    <source>
        <dbReference type="ARBA" id="ARBA00022989"/>
    </source>
</evidence>
<evidence type="ECO:0000256" key="3">
    <source>
        <dbReference type="ARBA" id="ARBA00022692"/>
    </source>
</evidence>
<proteinExistence type="predicted"/>
<dbReference type="EMBL" id="CADEBC010000488">
    <property type="protein sequence ID" value="CAB3236609.1"/>
    <property type="molecule type" value="Genomic_DNA"/>
</dbReference>
<accession>A0A8S0ZSA4</accession>